<dbReference type="AlphaFoldDB" id="A0A1J7J378"/>
<dbReference type="CDD" id="cd05259">
    <property type="entry name" value="PCBER_SDR_a"/>
    <property type="match status" value="1"/>
</dbReference>
<organism evidence="4 5">
    <name type="scientific">Coniochaeta ligniaria NRRL 30616</name>
    <dbReference type="NCBI Taxonomy" id="1408157"/>
    <lineage>
        <taxon>Eukaryota</taxon>
        <taxon>Fungi</taxon>
        <taxon>Dikarya</taxon>
        <taxon>Ascomycota</taxon>
        <taxon>Pezizomycotina</taxon>
        <taxon>Sordariomycetes</taxon>
        <taxon>Sordariomycetidae</taxon>
        <taxon>Coniochaetales</taxon>
        <taxon>Coniochaetaceae</taxon>
        <taxon>Coniochaeta</taxon>
    </lineage>
</organism>
<dbReference type="InterPro" id="IPR008030">
    <property type="entry name" value="NmrA-like"/>
</dbReference>
<dbReference type="Pfam" id="PF05368">
    <property type="entry name" value="NmrA"/>
    <property type="match status" value="1"/>
</dbReference>
<dbReference type="OrthoDB" id="9974981at2759"/>
<keyword evidence="5" id="KW-1185">Reference proteome</keyword>
<dbReference type="InterPro" id="IPR045312">
    <property type="entry name" value="PCBER-like"/>
</dbReference>
<dbReference type="PANTHER" id="PTHR47706:SF10">
    <property type="entry name" value="NMRA-LIKE DOMAIN-CONTAINING PROTEIN"/>
    <property type="match status" value="1"/>
</dbReference>
<dbReference type="STRING" id="1408157.A0A1J7J378"/>
<proteinExistence type="predicted"/>
<dbReference type="Proteomes" id="UP000182658">
    <property type="component" value="Unassembled WGS sequence"/>
</dbReference>
<name>A0A1J7J378_9PEZI</name>
<dbReference type="GO" id="GO:0016491">
    <property type="term" value="F:oxidoreductase activity"/>
    <property type="evidence" value="ECO:0007669"/>
    <property type="project" value="UniProtKB-KW"/>
</dbReference>
<protein>
    <submittedName>
        <fullName evidence="4">NAD(P)-binding protein</fullName>
    </submittedName>
</protein>
<feature type="domain" description="NmrA-like" evidence="3">
    <location>
        <begin position="6"/>
        <end position="241"/>
    </location>
</feature>
<evidence type="ECO:0000313" key="5">
    <source>
        <dbReference type="Proteomes" id="UP000182658"/>
    </source>
</evidence>
<dbReference type="SUPFAM" id="SSF51735">
    <property type="entry name" value="NAD(P)-binding Rossmann-fold domains"/>
    <property type="match status" value="1"/>
</dbReference>
<gene>
    <name evidence="4" type="ORF">CONLIGDRAFT_709645</name>
</gene>
<dbReference type="Gene3D" id="3.90.25.10">
    <property type="entry name" value="UDP-galactose 4-epimerase, domain 1"/>
    <property type="match status" value="1"/>
</dbReference>
<evidence type="ECO:0000256" key="1">
    <source>
        <dbReference type="ARBA" id="ARBA00022857"/>
    </source>
</evidence>
<keyword evidence="1" id="KW-0521">NADP</keyword>
<dbReference type="EMBL" id="KV875093">
    <property type="protein sequence ID" value="OIW34238.1"/>
    <property type="molecule type" value="Genomic_DNA"/>
</dbReference>
<dbReference type="InterPro" id="IPR051609">
    <property type="entry name" value="NmrA/Isoflavone_reductase-like"/>
</dbReference>
<reference evidence="4 5" key="1">
    <citation type="submission" date="2016-10" db="EMBL/GenBank/DDBJ databases">
        <title>Draft genome sequence of Coniochaeta ligniaria NRRL30616, a lignocellulolytic fungus for bioabatement of inhibitors in plant biomass hydrolysates.</title>
        <authorList>
            <consortium name="DOE Joint Genome Institute"/>
            <person name="Jimenez D.J."/>
            <person name="Hector R.E."/>
            <person name="Riley R."/>
            <person name="Sun H."/>
            <person name="Grigoriev I.V."/>
            <person name="Van Elsas J.D."/>
            <person name="Nichols N.N."/>
        </authorList>
    </citation>
    <scope>NUCLEOTIDE SEQUENCE [LARGE SCALE GENOMIC DNA]</scope>
    <source>
        <strain evidence="4 5">NRRL 30616</strain>
    </source>
</reference>
<dbReference type="InterPro" id="IPR036291">
    <property type="entry name" value="NAD(P)-bd_dom_sf"/>
</dbReference>
<dbReference type="Gene3D" id="3.40.50.720">
    <property type="entry name" value="NAD(P)-binding Rossmann-like Domain"/>
    <property type="match status" value="1"/>
</dbReference>
<evidence type="ECO:0000259" key="3">
    <source>
        <dbReference type="Pfam" id="PF05368"/>
    </source>
</evidence>
<keyword evidence="2" id="KW-0560">Oxidoreductase</keyword>
<accession>A0A1J7J378</accession>
<dbReference type="PANTHER" id="PTHR47706">
    <property type="entry name" value="NMRA-LIKE FAMILY PROTEIN"/>
    <property type="match status" value="1"/>
</dbReference>
<evidence type="ECO:0000313" key="4">
    <source>
        <dbReference type="EMBL" id="OIW34238.1"/>
    </source>
</evidence>
<sequence length="306" mass="33089">MSSPFKSILLIGAGGSIGSVVLSALLAEPSLSVTVLQRASSKSRFPPSLKIITVSDTYPTSELIPAFKGQDAIINCMATFSVTDQYRIIDAAVAAGVRRYSPSEYGLNNARADAQALSTVFAEKGAVQAYLRRKGEEGEIEWMSITCGMWVAWSVPHSFMGLDVAGRKMEILDDGEGRVSCTTEENTALAVVRALTVATAETKNRNVFLQDFSASQNELLAEVERQTGEKFEVSQVDSRKLAEAKTAEFKSGNRFAQYSLINIGFMTGRYGGFLEKEGDSLNERLGLKKATLAEEVAAGLARLSKE</sequence>
<evidence type="ECO:0000256" key="2">
    <source>
        <dbReference type="ARBA" id="ARBA00023002"/>
    </source>
</evidence>
<dbReference type="InParanoid" id="A0A1J7J378"/>